<feature type="domain" description="FAD-binding" evidence="2">
    <location>
        <begin position="14"/>
        <end position="358"/>
    </location>
</feature>
<dbReference type="InterPro" id="IPR002938">
    <property type="entry name" value="FAD-bd"/>
</dbReference>
<gene>
    <name evidence="3" type="primary">mhpA</name>
    <name evidence="3" type="ORF">GCM10011399_25040</name>
</gene>
<dbReference type="Proteomes" id="UP000598775">
    <property type="component" value="Unassembled WGS sequence"/>
</dbReference>
<dbReference type="Pfam" id="PF01494">
    <property type="entry name" value="FAD_binding_3"/>
    <property type="match status" value="1"/>
</dbReference>
<comment type="caution">
    <text evidence="3">The sequence shown here is derived from an EMBL/GenBank/DDBJ whole genome shotgun (WGS) entry which is preliminary data.</text>
</comment>
<dbReference type="AlphaFoldDB" id="A0A917EYG3"/>
<accession>A0A917EYG3</accession>
<dbReference type="RefSeq" id="WP_188678770.1">
    <property type="nucleotide sequence ID" value="NZ_BMGP01000004.1"/>
</dbReference>
<reference evidence="3 4" key="1">
    <citation type="journal article" date="2014" name="Int. J. Syst. Evol. Microbiol.">
        <title>Complete genome sequence of Corynebacterium casei LMG S-19264T (=DSM 44701T), isolated from a smear-ripened cheese.</title>
        <authorList>
            <consortium name="US DOE Joint Genome Institute (JGI-PGF)"/>
            <person name="Walter F."/>
            <person name="Albersmeier A."/>
            <person name="Kalinowski J."/>
            <person name="Ruckert C."/>
        </authorList>
    </citation>
    <scope>NUCLEOTIDE SEQUENCE [LARGE SCALE GENOMIC DNA]</scope>
    <source>
        <strain evidence="3 4">CGMCC 1.12976</strain>
    </source>
</reference>
<dbReference type="PRINTS" id="PR00420">
    <property type="entry name" value="RNGMNOXGNASE"/>
</dbReference>
<proteinExistence type="predicted"/>
<evidence type="ECO:0000313" key="3">
    <source>
        <dbReference type="EMBL" id="GGF30782.1"/>
    </source>
</evidence>
<dbReference type="InterPro" id="IPR050631">
    <property type="entry name" value="PheA/TfdB_FAD_monoxygenase"/>
</dbReference>
<name>A0A917EYG3_9MICO</name>
<dbReference type="Gene3D" id="3.50.50.60">
    <property type="entry name" value="FAD/NAD(P)-binding domain"/>
    <property type="match status" value="1"/>
</dbReference>
<dbReference type="NCBIfam" id="NF004829">
    <property type="entry name" value="PRK06183.1-3"/>
    <property type="match status" value="1"/>
</dbReference>
<dbReference type="EMBL" id="BMGP01000004">
    <property type="protein sequence ID" value="GGF30782.1"/>
    <property type="molecule type" value="Genomic_DNA"/>
</dbReference>
<evidence type="ECO:0000256" key="1">
    <source>
        <dbReference type="ARBA" id="ARBA00023002"/>
    </source>
</evidence>
<dbReference type="Gene3D" id="3.30.70.2450">
    <property type="match status" value="1"/>
</dbReference>
<dbReference type="PANTHER" id="PTHR43476">
    <property type="entry name" value="3-(3-HYDROXY-PHENYL)PROPIONATE/3-HYDROXYCINNAMIC ACID HYDROXYLASE"/>
    <property type="match status" value="1"/>
</dbReference>
<organism evidence="3 4">
    <name type="scientific">Subtercola lobariae</name>
    <dbReference type="NCBI Taxonomy" id="1588641"/>
    <lineage>
        <taxon>Bacteria</taxon>
        <taxon>Bacillati</taxon>
        <taxon>Actinomycetota</taxon>
        <taxon>Actinomycetes</taxon>
        <taxon>Micrococcales</taxon>
        <taxon>Microbacteriaceae</taxon>
        <taxon>Subtercola</taxon>
    </lineage>
</organism>
<dbReference type="GO" id="GO:0008688">
    <property type="term" value="F:3-(3-hydroxyphenyl)propionate hydroxylase activity"/>
    <property type="evidence" value="ECO:0007669"/>
    <property type="project" value="TreeGrafter"/>
</dbReference>
<dbReference type="InterPro" id="IPR036188">
    <property type="entry name" value="FAD/NAD-bd_sf"/>
</dbReference>
<dbReference type="GO" id="GO:0019622">
    <property type="term" value="P:3-(3-hydroxy)phenylpropionate catabolic process"/>
    <property type="evidence" value="ECO:0007669"/>
    <property type="project" value="TreeGrafter"/>
</dbReference>
<dbReference type="SUPFAM" id="SSF51905">
    <property type="entry name" value="FAD/NAD(P)-binding domain"/>
    <property type="match status" value="1"/>
</dbReference>
<keyword evidence="4" id="KW-1185">Reference proteome</keyword>
<protein>
    <submittedName>
        <fullName evidence="3">3-(3-hydroxyphenyl)propionate hydroxylase</fullName>
    </submittedName>
</protein>
<evidence type="ECO:0000259" key="2">
    <source>
        <dbReference type="Pfam" id="PF01494"/>
    </source>
</evidence>
<dbReference type="PANTHER" id="PTHR43476:SF3">
    <property type="entry name" value="FAD-BINDING MONOOXYGENASE"/>
    <property type="match status" value="1"/>
</dbReference>
<dbReference type="GO" id="GO:0071949">
    <property type="term" value="F:FAD binding"/>
    <property type="evidence" value="ECO:0007669"/>
    <property type="project" value="InterPro"/>
</dbReference>
<keyword evidence="1" id="KW-0560">Oxidoreductase</keyword>
<sequence length="541" mass="58997">MNVPTTGRASDQADFVIVGAGPVGLLSAILLGREGWRVTVVERWPSRYPMPRACTIDHEALRILQSAGVMTEHADLFEPSRGERGGYQIRNGDGVLLRAINWNRDAESGWANTNGFYQPDLEEVLEAMAVALPTVELRRGFSAEAISQDDDGVTLTVTRTGEESVAEQLRGSWLIAADGANSVVRGLVGIETVDANFEADWLVVDYQPLADEHWEAFVTQYCDPAQPATAVNSGPGRRRFEFMRRADVSVEELSRPETAWNLMAPWNVTPENAHLERHAVYTFRGRWAETWRAGRVFLAGDAAHLMPPFLGQGLCAGLRDARSLSWRLSMVAAGQAGEAILDSYGSERKAHVRVIIDEAVEVGKIICELDPERAAERDARMRAELTDPESVTVEPPHPRLGEPSITAPGIEGAGASDAGTLSIQAVVEVDGVTGLFDDVVGGDWQLIGIDTDPLAFVDSETRAWFTSIRGTATLLSEKGPVLDHDGAYRAWFEKHNATLLLARPDFYLYGTGTAEDAPRLLESLRSALTNSLEHTEVGALS</sequence>
<evidence type="ECO:0000313" key="4">
    <source>
        <dbReference type="Proteomes" id="UP000598775"/>
    </source>
</evidence>